<feature type="chain" id="PRO_5012543201" evidence="1">
    <location>
        <begin position="19"/>
        <end position="74"/>
    </location>
</feature>
<accession>A0A1J1IGA9</accession>
<gene>
    <name evidence="2" type="ORF">CLUMA_CG012736</name>
</gene>
<sequence>MSCCLVWLLSLHVQLMTSKLLVSLQSQRKCFDVGKTYFVCVNGSTICDMSSTTVKSAYFVFAKPINVQNLRMKQ</sequence>
<keyword evidence="1" id="KW-0732">Signal</keyword>
<feature type="signal peptide" evidence="1">
    <location>
        <begin position="1"/>
        <end position="18"/>
    </location>
</feature>
<name>A0A1J1IGA9_9DIPT</name>
<evidence type="ECO:0000313" key="2">
    <source>
        <dbReference type="EMBL" id="CRK99243.1"/>
    </source>
</evidence>
<organism evidence="2 3">
    <name type="scientific">Clunio marinus</name>
    <dbReference type="NCBI Taxonomy" id="568069"/>
    <lineage>
        <taxon>Eukaryota</taxon>
        <taxon>Metazoa</taxon>
        <taxon>Ecdysozoa</taxon>
        <taxon>Arthropoda</taxon>
        <taxon>Hexapoda</taxon>
        <taxon>Insecta</taxon>
        <taxon>Pterygota</taxon>
        <taxon>Neoptera</taxon>
        <taxon>Endopterygota</taxon>
        <taxon>Diptera</taxon>
        <taxon>Nematocera</taxon>
        <taxon>Chironomoidea</taxon>
        <taxon>Chironomidae</taxon>
        <taxon>Clunio</taxon>
    </lineage>
</organism>
<dbReference type="Proteomes" id="UP000183832">
    <property type="component" value="Unassembled WGS sequence"/>
</dbReference>
<evidence type="ECO:0000313" key="3">
    <source>
        <dbReference type="Proteomes" id="UP000183832"/>
    </source>
</evidence>
<evidence type="ECO:0000256" key="1">
    <source>
        <dbReference type="SAM" id="SignalP"/>
    </source>
</evidence>
<protein>
    <submittedName>
        <fullName evidence="2">CLUMA_CG012736, isoform A</fullName>
    </submittedName>
</protein>
<dbReference type="AlphaFoldDB" id="A0A1J1IGA9"/>
<reference evidence="2 3" key="1">
    <citation type="submission" date="2015-04" db="EMBL/GenBank/DDBJ databases">
        <authorList>
            <person name="Syromyatnikov M.Y."/>
            <person name="Popov V.N."/>
        </authorList>
    </citation>
    <scope>NUCLEOTIDE SEQUENCE [LARGE SCALE GENOMIC DNA]</scope>
</reference>
<dbReference type="EMBL" id="CVRI01000050">
    <property type="protein sequence ID" value="CRK99243.1"/>
    <property type="molecule type" value="Genomic_DNA"/>
</dbReference>
<keyword evidence="3" id="KW-1185">Reference proteome</keyword>
<proteinExistence type="predicted"/>